<reference evidence="1" key="1">
    <citation type="journal article" date="2016" name="Front. Microbiol.">
        <title>Genome Sequence of the Piezophilic, Mesophilic Sulfate-Reducing Bacterium Desulfovibrio indicus J2T.</title>
        <authorList>
            <person name="Cao J."/>
            <person name="Maignien L."/>
            <person name="Shao Z."/>
            <person name="Alain K."/>
            <person name="Jebbar M."/>
        </authorList>
    </citation>
    <scope>NUCLEOTIDE SEQUENCE</scope>
    <source>
        <strain evidence="1">DSM 21893</strain>
    </source>
</reference>
<evidence type="ECO:0000313" key="1">
    <source>
        <dbReference type="EMBL" id="GJD41290.1"/>
    </source>
</evidence>
<proteinExistence type="predicted"/>
<dbReference type="Proteomes" id="UP001055307">
    <property type="component" value="Unassembled WGS sequence"/>
</dbReference>
<reference evidence="1" key="2">
    <citation type="submission" date="2021-08" db="EMBL/GenBank/DDBJ databases">
        <authorList>
            <person name="Tani A."/>
            <person name="Ola A."/>
            <person name="Ogura Y."/>
            <person name="Katsura K."/>
            <person name="Hayashi T."/>
        </authorList>
    </citation>
    <scope>NUCLEOTIDE SEQUENCE</scope>
    <source>
        <strain evidence="1">DSM 21893</strain>
    </source>
</reference>
<keyword evidence="2" id="KW-1185">Reference proteome</keyword>
<sequence length="96" mass="10958">MVQMLGWKYRLSIKELWQDREDDDDDQARDVAPEVAKRIRALAARVAAKSLRLSAELDEIAERFECVPEVEAPAHYFNGALTDLYNAGDDYRISVS</sequence>
<dbReference type="RefSeq" id="WP_210322763.1">
    <property type="nucleotide sequence ID" value="NZ_BPQF01000019.1"/>
</dbReference>
<protein>
    <submittedName>
        <fullName evidence="1">Uncharacterized protein</fullName>
    </submittedName>
</protein>
<organism evidence="1 2">
    <name type="scientific">Methylobacterium bullatum</name>
    <dbReference type="NCBI Taxonomy" id="570505"/>
    <lineage>
        <taxon>Bacteria</taxon>
        <taxon>Pseudomonadati</taxon>
        <taxon>Pseudomonadota</taxon>
        <taxon>Alphaproteobacteria</taxon>
        <taxon>Hyphomicrobiales</taxon>
        <taxon>Methylobacteriaceae</taxon>
        <taxon>Methylobacterium</taxon>
    </lineage>
</organism>
<gene>
    <name evidence="1" type="ORF">OICFNHDK_3773</name>
</gene>
<comment type="caution">
    <text evidence="1">The sequence shown here is derived from an EMBL/GenBank/DDBJ whole genome shotgun (WGS) entry which is preliminary data.</text>
</comment>
<evidence type="ECO:0000313" key="2">
    <source>
        <dbReference type="Proteomes" id="UP001055307"/>
    </source>
</evidence>
<accession>A0AAV4ZCL9</accession>
<name>A0AAV4ZCL9_9HYPH</name>
<dbReference type="EMBL" id="BPQF01000019">
    <property type="protein sequence ID" value="GJD41290.1"/>
    <property type="molecule type" value="Genomic_DNA"/>
</dbReference>
<dbReference type="AlphaFoldDB" id="A0AAV4ZCL9"/>